<dbReference type="InterPro" id="IPR008927">
    <property type="entry name" value="6-PGluconate_DH-like_C_sf"/>
</dbReference>
<dbReference type="InterPro" id="IPR037108">
    <property type="entry name" value="TM1727-like_C_sf"/>
</dbReference>
<protein>
    <submittedName>
        <fullName evidence="3">DUF2520 domain-containing protein</fullName>
    </submittedName>
</protein>
<proteinExistence type="predicted"/>
<dbReference type="SUPFAM" id="SSF51735">
    <property type="entry name" value="NAD(P)-binding Rossmann-fold domains"/>
    <property type="match status" value="1"/>
</dbReference>
<comment type="caution">
    <text evidence="3">The sequence shown here is derived from an EMBL/GenBank/DDBJ whole genome shotgun (WGS) entry which is preliminary data.</text>
</comment>
<evidence type="ECO:0000259" key="2">
    <source>
        <dbReference type="Pfam" id="PF10728"/>
    </source>
</evidence>
<name>A0ABR6ZWL7_9BURK</name>
<dbReference type="InterPro" id="IPR018931">
    <property type="entry name" value="DUF2520"/>
</dbReference>
<sequence length="276" mass="28493">MKTLNVIGAGKVGTVLAKNFIERQVFSGQQVMNRSLPSSQAAVDWLGAGAAVDDLHHMQPADVTMLTVTDDQIVPLCAAMAEAGLLHAGSIVFHCSGAKASTELQAAIAAGAAVASVHPVRSFADGKAIASQFAGTICSVEGDAHALAVLLPALQAIGAQTVEISADSKLLYHAGSVFASNYLVTLMETALRSYQAAGIPAAVAQQMAAPLARQTLDNVFAMGTAKALTGPIARGDMQTVALQQKMVAAWDQAAGDLYQAFTPLTQAVAARRHSEK</sequence>
<dbReference type="InterPro" id="IPR036291">
    <property type="entry name" value="NAD(P)-bd_dom_sf"/>
</dbReference>
<feature type="domain" description="DUF2520" evidence="2">
    <location>
        <begin position="137"/>
        <end position="262"/>
    </location>
</feature>
<dbReference type="Pfam" id="PF10727">
    <property type="entry name" value="Rossmann-like"/>
    <property type="match status" value="1"/>
</dbReference>
<reference evidence="3 4" key="1">
    <citation type="submission" date="2020-08" db="EMBL/GenBank/DDBJ databases">
        <title>Novel species isolated from subtropical streams in China.</title>
        <authorList>
            <person name="Lu H."/>
        </authorList>
    </citation>
    <scope>NUCLEOTIDE SEQUENCE [LARGE SCALE GENOMIC DNA]</scope>
    <source>
        <strain evidence="3 4">CY18W</strain>
    </source>
</reference>
<dbReference type="RefSeq" id="WP_186949636.1">
    <property type="nucleotide sequence ID" value="NZ_JACOGF010000014.1"/>
</dbReference>
<feature type="domain" description="Putative oxidoreductase/dehydrogenase Rossmann-like" evidence="1">
    <location>
        <begin position="5"/>
        <end position="119"/>
    </location>
</feature>
<evidence type="ECO:0000313" key="4">
    <source>
        <dbReference type="Proteomes" id="UP000650424"/>
    </source>
</evidence>
<dbReference type="Gene3D" id="3.40.50.720">
    <property type="entry name" value="NAD(P)-binding Rossmann-like Domain"/>
    <property type="match status" value="1"/>
</dbReference>
<dbReference type="SUPFAM" id="SSF48179">
    <property type="entry name" value="6-phosphogluconate dehydrogenase C-terminal domain-like"/>
    <property type="match status" value="1"/>
</dbReference>
<evidence type="ECO:0000313" key="3">
    <source>
        <dbReference type="EMBL" id="MBC3920269.1"/>
    </source>
</evidence>
<dbReference type="EMBL" id="JACOGF010000014">
    <property type="protein sequence ID" value="MBC3920269.1"/>
    <property type="molecule type" value="Genomic_DNA"/>
</dbReference>
<dbReference type="Pfam" id="PF10728">
    <property type="entry name" value="DUF2520"/>
    <property type="match status" value="1"/>
</dbReference>
<dbReference type="PANTHER" id="PTHR40459">
    <property type="entry name" value="CONSERVED HYPOTHETICAL ALANINE AND LEUCINE RICH PROTEIN"/>
    <property type="match status" value="1"/>
</dbReference>
<dbReference type="InterPro" id="IPR019665">
    <property type="entry name" value="OxRdtase/DH_put_Rossmann_dom"/>
</dbReference>
<dbReference type="Proteomes" id="UP000650424">
    <property type="component" value="Unassembled WGS sequence"/>
</dbReference>
<evidence type="ECO:0000259" key="1">
    <source>
        <dbReference type="Pfam" id="PF10727"/>
    </source>
</evidence>
<dbReference type="Gene3D" id="1.10.1040.20">
    <property type="entry name" value="ProC-like, C-terminal domain"/>
    <property type="match status" value="1"/>
</dbReference>
<keyword evidence="4" id="KW-1185">Reference proteome</keyword>
<organism evidence="3 4">
    <name type="scientific">Undibacterium hunanense</name>
    <dbReference type="NCBI Taxonomy" id="2762292"/>
    <lineage>
        <taxon>Bacteria</taxon>
        <taxon>Pseudomonadati</taxon>
        <taxon>Pseudomonadota</taxon>
        <taxon>Betaproteobacteria</taxon>
        <taxon>Burkholderiales</taxon>
        <taxon>Oxalobacteraceae</taxon>
        <taxon>Undibacterium</taxon>
    </lineage>
</organism>
<dbReference type="PANTHER" id="PTHR40459:SF1">
    <property type="entry name" value="CONSERVED HYPOTHETICAL ALANINE AND LEUCINE RICH PROTEIN"/>
    <property type="match status" value="1"/>
</dbReference>
<gene>
    <name evidence="3" type="ORF">H8L32_22585</name>
</gene>
<accession>A0ABR6ZWL7</accession>